<evidence type="ECO:0000313" key="4">
    <source>
        <dbReference type="Proteomes" id="UP000610862"/>
    </source>
</evidence>
<dbReference type="Pfam" id="PF14285">
    <property type="entry name" value="DUF4367"/>
    <property type="match status" value="1"/>
</dbReference>
<keyword evidence="1" id="KW-0472">Membrane</keyword>
<feature type="domain" description="DUF4367" evidence="2">
    <location>
        <begin position="132"/>
        <end position="238"/>
    </location>
</feature>
<dbReference type="AlphaFoldDB" id="A0A926E9J9"/>
<evidence type="ECO:0000313" key="3">
    <source>
        <dbReference type="EMBL" id="MBC8567986.1"/>
    </source>
</evidence>
<dbReference type="EMBL" id="JACRTA010000001">
    <property type="protein sequence ID" value="MBC8567986.1"/>
    <property type="molecule type" value="Genomic_DNA"/>
</dbReference>
<accession>A0A926E9J9</accession>
<evidence type="ECO:0000256" key="1">
    <source>
        <dbReference type="SAM" id="Phobius"/>
    </source>
</evidence>
<keyword evidence="1" id="KW-1133">Transmembrane helix</keyword>
<dbReference type="Proteomes" id="UP000610862">
    <property type="component" value="Unassembled WGS sequence"/>
</dbReference>
<organism evidence="3 4">
    <name type="scientific">Lentihominibacter hominis</name>
    <dbReference type="NCBI Taxonomy" id="2763645"/>
    <lineage>
        <taxon>Bacteria</taxon>
        <taxon>Bacillati</taxon>
        <taxon>Bacillota</taxon>
        <taxon>Clostridia</taxon>
        <taxon>Peptostreptococcales</taxon>
        <taxon>Anaerovoracaceae</taxon>
        <taxon>Lentihominibacter</taxon>
    </lineage>
</organism>
<evidence type="ECO:0000259" key="2">
    <source>
        <dbReference type="Pfam" id="PF14285"/>
    </source>
</evidence>
<comment type="caution">
    <text evidence="3">The sequence shown here is derived from an EMBL/GenBank/DDBJ whole genome shotgun (WGS) entry which is preliminary data.</text>
</comment>
<sequence>MSGNDNSKRSIGQIISDATDEELKDYHKESAGNMTPDRLKAMAARTEKRKRRHMRELAGVAALFILVVVGGIMVFNTFTTDVDADKNAKEEIVTEDGVVIEDGGWGSSSEDNWVITDWAEVKIAKITVPELVVPEYIPKGYDFHSLTIEDAGNITRNTYIFKNDDMQEYTIQECIQDENLGSTQINNGDRQVNSKKGVIYIEENQKSNNAIICIDDSIIVYIWSTFTDKEIVKIVDNMTY</sequence>
<feature type="transmembrane region" description="Helical" evidence="1">
    <location>
        <begin position="57"/>
        <end position="78"/>
    </location>
</feature>
<name>A0A926E9J9_9FIRM</name>
<keyword evidence="1" id="KW-0812">Transmembrane</keyword>
<proteinExistence type="predicted"/>
<protein>
    <submittedName>
        <fullName evidence="3">DUF4367 domain-containing protein</fullName>
    </submittedName>
</protein>
<dbReference type="InterPro" id="IPR025377">
    <property type="entry name" value="DUF4367"/>
</dbReference>
<reference evidence="3" key="1">
    <citation type="submission" date="2020-08" db="EMBL/GenBank/DDBJ databases">
        <title>Genome public.</title>
        <authorList>
            <person name="Liu C."/>
            <person name="Sun Q."/>
        </authorList>
    </citation>
    <scope>NUCLEOTIDE SEQUENCE</scope>
    <source>
        <strain evidence="3">NSJ-24</strain>
    </source>
</reference>
<gene>
    <name evidence="3" type="ORF">H8692_04290</name>
</gene>
<keyword evidence="4" id="KW-1185">Reference proteome</keyword>
<dbReference type="RefSeq" id="WP_187525053.1">
    <property type="nucleotide sequence ID" value="NZ_JACRTA010000001.1"/>
</dbReference>